<dbReference type="Proteomes" id="UP001443914">
    <property type="component" value="Unassembled WGS sequence"/>
</dbReference>
<evidence type="ECO:0000313" key="5">
    <source>
        <dbReference type="Proteomes" id="UP001443914"/>
    </source>
</evidence>
<keyword evidence="2" id="KW-0378">Hydrolase</keyword>
<comment type="similarity">
    <text evidence="1">Belongs to the peptidase S33 family.</text>
</comment>
<evidence type="ECO:0000256" key="1">
    <source>
        <dbReference type="ARBA" id="ARBA00010088"/>
    </source>
</evidence>
<dbReference type="InterPro" id="IPR000073">
    <property type="entry name" value="AB_hydrolase_1"/>
</dbReference>
<name>A0AAW1KT61_SAPOF</name>
<dbReference type="Pfam" id="PF00561">
    <property type="entry name" value="Abhydrolase_1"/>
    <property type="match status" value="1"/>
</dbReference>
<sequence>MRMMKNKLGLTRLVTQSNILGLEFKFNRFNTKRMVQTVAYEEVRASNAMDKPYQSTAFILHGLLGSARNWRSFARNLSSYLSSNSSSEWRLVLVDLRNHGRSTEVQDLHPPHNLENAAADLANLVKSQGWDWPDVVIGHSLGGKVALQFVQSGSAMGYGDSTALPRQNSCGYWTPYLGLLVLKIVVERWNKFWRHCEVFHQKYLLESGLWTT</sequence>
<dbReference type="InterPro" id="IPR051601">
    <property type="entry name" value="Serine_prot/Carboxylest_S33"/>
</dbReference>
<evidence type="ECO:0000313" key="4">
    <source>
        <dbReference type="EMBL" id="KAK9723506.1"/>
    </source>
</evidence>
<dbReference type="EMBL" id="JBDFQZ010000005">
    <property type="protein sequence ID" value="KAK9723506.1"/>
    <property type="molecule type" value="Genomic_DNA"/>
</dbReference>
<dbReference type="PANTHER" id="PTHR43248:SF3">
    <property type="entry name" value="AB HYDROLASE-1 DOMAIN-CONTAINING PROTEIN"/>
    <property type="match status" value="1"/>
</dbReference>
<dbReference type="Gene3D" id="3.40.50.1820">
    <property type="entry name" value="alpha/beta hydrolase"/>
    <property type="match status" value="1"/>
</dbReference>
<reference evidence="4" key="1">
    <citation type="submission" date="2024-03" db="EMBL/GenBank/DDBJ databases">
        <title>WGS assembly of Saponaria officinalis var. Norfolk2.</title>
        <authorList>
            <person name="Jenkins J."/>
            <person name="Shu S."/>
            <person name="Grimwood J."/>
            <person name="Barry K."/>
            <person name="Goodstein D."/>
            <person name="Schmutz J."/>
            <person name="Leebens-Mack J."/>
            <person name="Osbourn A."/>
        </authorList>
    </citation>
    <scope>NUCLEOTIDE SEQUENCE [LARGE SCALE GENOMIC DNA]</scope>
    <source>
        <strain evidence="4">JIC</strain>
    </source>
</reference>
<dbReference type="SUPFAM" id="SSF53474">
    <property type="entry name" value="alpha/beta-Hydrolases"/>
    <property type="match status" value="1"/>
</dbReference>
<dbReference type="AlphaFoldDB" id="A0AAW1KT61"/>
<comment type="caution">
    <text evidence="4">The sequence shown here is derived from an EMBL/GenBank/DDBJ whole genome shotgun (WGS) entry which is preliminary data.</text>
</comment>
<dbReference type="GO" id="GO:0016787">
    <property type="term" value="F:hydrolase activity"/>
    <property type="evidence" value="ECO:0007669"/>
    <property type="project" value="UniProtKB-KW"/>
</dbReference>
<gene>
    <name evidence="4" type="ORF">RND81_05G002700</name>
</gene>
<feature type="domain" description="AB hydrolase-1" evidence="3">
    <location>
        <begin position="59"/>
        <end position="151"/>
    </location>
</feature>
<evidence type="ECO:0000259" key="3">
    <source>
        <dbReference type="Pfam" id="PF00561"/>
    </source>
</evidence>
<evidence type="ECO:0000256" key="2">
    <source>
        <dbReference type="ARBA" id="ARBA00022801"/>
    </source>
</evidence>
<dbReference type="InterPro" id="IPR029058">
    <property type="entry name" value="AB_hydrolase_fold"/>
</dbReference>
<proteinExistence type="inferred from homology"/>
<protein>
    <recommendedName>
        <fullName evidence="3">AB hydrolase-1 domain-containing protein</fullName>
    </recommendedName>
</protein>
<accession>A0AAW1KT61</accession>
<dbReference type="PANTHER" id="PTHR43248">
    <property type="entry name" value="2-SUCCINYL-6-HYDROXY-2,4-CYCLOHEXADIENE-1-CARBOXYLATE SYNTHASE"/>
    <property type="match status" value="1"/>
</dbReference>
<organism evidence="4 5">
    <name type="scientific">Saponaria officinalis</name>
    <name type="common">Common soapwort</name>
    <name type="synonym">Lychnis saponaria</name>
    <dbReference type="NCBI Taxonomy" id="3572"/>
    <lineage>
        <taxon>Eukaryota</taxon>
        <taxon>Viridiplantae</taxon>
        <taxon>Streptophyta</taxon>
        <taxon>Embryophyta</taxon>
        <taxon>Tracheophyta</taxon>
        <taxon>Spermatophyta</taxon>
        <taxon>Magnoliopsida</taxon>
        <taxon>eudicotyledons</taxon>
        <taxon>Gunneridae</taxon>
        <taxon>Pentapetalae</taxon>
        <taxon>Caryophyllales</taxon>
        <taxon>Caryophyllaceae</taxon>
        <taxon>Caryophylleae</taxon>
        <taxon>Saponaria</taxon>
    </lineage>
</organism>
<keyword evidence="5" id="KW-1185">Reference proteome</keyword>